<dbReference type="PANTHER" id="PTHR28008:SF1">
    <property type="entry name" value="DOMAIN PROTEIN, PUTATIVE (AFU_ORTHOLOGUE AFUA_3G10980)-RELATED"/>
    <property type="match status" value="1"/>
</dbReference>
<accession>A0A1T4VDL2</accession>
<feature type="domain" description="VanZ-like" evidence="2">
    <location>
        <begin position="43"/>
        <end position="118"/>
    </location>
</feature>
<sequence>MQHKASPPEVQRTFFAILMAGIALLLTLSLMSDFMPPYRPLYGPVSLDNVLHGLAFACLACVAPLAFPQRLTALASLVFLALLGFSLEFWQIFLPTRRCTIEDALANLLGITIGGIIGFCLRKAVFKRFPPSQSSPCASHKKAPR</sequence>
<dbReference type="Pfam" id="PF04892">
    <property type="entry name" value="VanZ"/>
    <property type="match status" value="1"/>
</dbReference>
<keyword evidence="1" id="KW-1133">Transmembrane helix</keyword>
<dbReference type="EMBL" id="FUYA01000001">
    <property type="protein sequence ID" value="SKA63069.1"/>
    <property type="molecule type" value="Genomic_DNA"/>
</dbReference>
<dbReference type="InterPro" id="IPR006976">
    <property type="entry name" value="VanZ-like"/>
</dbReference>
<gene>
    <name evidence="3" type="ORF">SAMN02745702_00072</name>
</gene>
<keyword evidence="1" id="KW-0472">Membrane</keyword>
<evidence type="ECO:0000259" key="2">
    <source>
        <dbReference type="Pfam" id="PF04892"/>
    </source>
</evidence>
<evidence type="ECO:0000256" key="1">
    <source>
        <dbReference type="SAM" id="Phobius"/>
    </source>
</evidence>
<dbReference type="Proteomes" id="UP000189733">
    <property type="component" value="Unassembled WGS sequence"/>
</dbReference>
<dbReference type="AlphaFoldDB" id="A0A1T4VDL2"/>
<dbReference type="OrthoDB" id="5460097at2"/>
<reference evidence="3 4" key="1">
    <citation type="submission" date="2017-02" db="EMBL/GenBank/DDBJ databases">
        <authorList>
            <person name="Peterson S.W."/>
        </authorList>
    </citation>
    <scope>NUCLEOTIDE SEQUENCE [LARGE SCALE GENOMIC DNA]</scope>
    <source>
        <strain evidence="3 4">DSM 18034</strain>
    </source>
</reference>
<dbReference type="NCBIfam" id="NF037970">
    <property type="entry name" value="vanZ_1"/>
    <property type="match status" value="1"/>
</dbReference>
<dbReference type="PANTHER" id="PTHR28008">
    <property type="entry name" value="DOMAIN PROTEIN, PUTATIVE (AFU_ORTHOLOGUE AFUA_3G10980)-RELATED"/>
    <property type="match status" value="1"/>
</dbReference>
<proteinExistence type="predicted"/>
<feature type="transmembrane region" description="Helical" evidence="1">
    <location>
        <begin position="50"/>
        <end position="67"/>
    </location>
</feature>
<feature type="transmembrane region" description="Helical" evidence="1">
    <location>
        <begin position="12"/>
        <end position="30"/>
    </location>
</feature>
<name>A0A1T4VDL2_9BACT</name>
<protein>
    <submittedName>
        <fullName evidence="3">VanZ like family protein</fullName>
    </submittedName>
</protein>
<evidence type="ECO:0000313" key="4">
    <source>
        <dbReference type="Proteomes" id="UP000189733"/>
    </source>
</evidence>
<feature type="transmembrane region" description="Helical" evidence="1">
    <location>
        <begin position="74"/>
        <end position="93"/>
    </location>
</feature>
<evidence type="ECO:0000313" key="3">
    <source>
        <dbReference type="EMBL" id="SKA63069.1"/>
    </source>
</evidence>
<keyword evidence="1" id="KW-0812">Transmembrane</keyword>
<dbReference type="STRING" id="1121442.SAMN02745702_00072"/>
<organism evidence="3 4">
    <name type="scientific">Desulfobaculum bizertense DSM 18034</name>
    <dbReference type="NCBI Taxonomy" id="1121442"/>
    <lineage>
        <taxon>Bacteria</taxon>
        <taxon>Pseudomonadati</taxon>
        <taxon>Thermodesulfobacteriota</taxon>
        <taxon>Desulfovibrionia</taxon>
        <taxon>Desulfovibrionales</taxon>
        <taxon>Desulfovibrionaceae</taxon>
        <taxon>Desulfobaculum</taxon>
    </lineage>
</organism>
<feature type="transmembrane region" description="Helical" evidence="1">
    <location>
        <begin position="105"/>
        <end position="125"/>
    </location>
</feature>
<dbReference type="RefSeq" id="WP_078683404.1">
    <property type="nucleotide sequence ID" value="NZ_FUYA01000001.1"/>
</dbReference>
<keyword evidence="4" id="KW-1185">Reference proteome</keyword>